<keyword evidence="8 10" id="KW-0472">Membrane</keyword>
<accession>A0A9D1AN06</accession>
<reference evidence="11" key="2">
    <citation type="journal article" date="2021" name="PeerJ">
        <title>Extensive microbial diversity within the chicken gut microbiome revealed by metagenomics and culture.</title>
        <authorList>
            <person name="Gilroy R."/>
            <person name="Ravi A."/>
            <person name="Getino M."/>
            <person name="Pursley I."/>
            <person name="Horton D.L."/>
            <person name="Alikhan N.F."/>
            <person name="Baker D."/>
            <person name="Gharbi K."/>
            <person name="Hall N."/>
            <person name="Watson M."/>
            <person name="Adriaenssens E.M."/>
            <person name="Foster-Nyarko E."/>
            <person name="Jarju S."/>
            <person name="Secka A."/>
            <person name="Antonio M."/>
            <person name="Oren A."/>
            <person name="Chaudhuri R.R."/>
            <person name="La Ragione R."/>
            <person name="Hildebrand F."/>
            <person name="Pallen M.J."/>
        </authorList>
    </citation>
    <scope>NUCLEOTIDE SEQUENCE</scope>
    <source>
        <strain evidence="11">ChiSxjej1B13-7958</strain>
    </source>
</reference>
<dbReference type="EMBL" id="DVGZ01000055">
    <property type="protein sequence ID" value="HIR47107.1"/>
    <property type="molecule type" value="Genomic_DNA"/>
</dbReference>
<evidence type="ECO:0000256" key="6">
    <source>
        <dbReference type="ARBA" id="ARBA00022970"/>
    </source>
</evidence>
<dbReference type="GO" id="GO:0005304">
    <property type="term" value="F:L-valine transmembrane transporter activity"/>
    <property type="evidence" value="ECO:0007669"/>
    <property type="project" value="TreeGrafter"/>
</dbReference>
<dbReference type="GO" id="GO:0015808">
    <property type="term" value="P:L-alanine transport"/>
    <property type="evidence" value="ECO:0007669"/>
    <property type="project" value="TreeGrafter"/>
</dbReference>
<gene>
    <name evidence="11" type="ORF">IAB89_05535</name>
</gene>
<feature type="transmembrane region" description="Helical" evidence="10">
    <location>
        <begin position="138"/>
        <end position="160"/>
    </location>
</feature>
<evidence type="ECO:0000256" key="8">
    <source>
        <dbReference type="ARBA" id="ARBA00023136"/>
    </source>
</evidence>
<dbReference type="AlphaFoldDB" id="A0A9D1AN06"/>
<keyword evidence="2" id="KW-0813">Transport</keyword>
<proteinExistence type="inferred from homology"/>
<evidence type="ECO:0000256" key="2">
    <source>
        <dbReference type="ARBA" id="ARBA00022448"/>
    </source>
</evidence>
<dbReference type="GO" id="GO:0042941">
    <property type="term" value="P:D-alanine transmembrane transport"/>
    <property type="evidence" value="ECO:0007669"/>
    <property type="project" value="TreeGrafter"/>
</dbReference>
<evidence type="ECO:0000313" key="12">
    <source>
        <dbReference type="Proteomes" id="UP000824242"/>
    </source>
</evidence>
<evidence type="ECO:0000256" key="9">
    <source>
        <dbReference type="ARBA" id="ARBA00037998"/>
    </source>
</evidence>
<feature type="transmembrane region" description="Helical" evidence="10">
    <location>
        <begin position="6"/>
        <end position="24"/>
    </location>
</feature>
<feature type="transmembrane region" description="Helical" evidence="10">
    <location>
        <begin position="190"/>
        <end position="215"/>
    </location>
</feature>
<comment type="caution">
    <text evidence="11">The sequence shown here is derived from an EMBL/GenBank/DDBJ whole genome shotgun (WGS) entry which is preliminary data.</text>
</comment>
<evidence type="ECO:0000256" key="3">
    <source>
        <dbReference type="ARBA" id="ARBA00022475"/>
    </source>
</evidence>
<dbReference type="GO" id="GO:0005886">
    <property type="term" value="C:plasma membrane"/>
    <property type="evidence" value="ECO:0007669"/>
    <property type="project" value="UniProtKB-SubCell"/>
</dbReference>
<feature type="transmembrane region" description="Helical" evidence="10">
    <location>
        <begin position="61"/>
        <end position="82"/>
    </location>
</feature>
<dbReference type="GO" id="GO:1903806">
    <property type="term" value="P:L-isoleucine import across plasma membrane"/>
    <property type="evidence" value="ECO:0007669"/>
    <property type="project" value="TreeGrafter"/>
</dbReference>
<keyword evidence="7 10" id="KW-1133">Transmembrane helix</keyword>
<dbReference type="GO" id="GO:0015188">
    <property type="term" value="F:L-isoleucine transmembrane transporter activity"/>
    <property type="evidence" value="ECO:0007669"/>
    <property type="project" value="TreeGrafter"/>
</dbReference>
<sequence length="293" mass="30676">MDFLTQIINGLGQGSIYALVALGYSMVYGITQLINFAHGDIIMVGAYTTYVMLIMAGTPLWAAILAAVLFCAVVGVIIEQVAYQRLLNKNAPRISLLITAIGVSMLLQNLYQLIFKSDAKSVSNVLPSFPIPVGPLEISSVTLITIVTSVLVMLLLQILVKKTRIGKAMRATSEDAGAAKLMGISSRNTIAFTFAIGSGLAAIGAVLYCGAYPQITPYMGSMLGLKAFVAAVLGGIGSIPGAMIGGILIGVAESLTKALGWSQITDAVVFGILILVLLVKPAGLLGRNIKEKV</sequence>
<comment type="similarity">
    <text evidence="9">Belongs to the binding-protein-dependent transport system permease family. LivHM subfamily.</text>
</comment>
<dbReference type="PANTHER" id="PTHR11795">
    <property type="entry name" value="BRANCHED-CHAIN AMINO ACID TRANSPORT SYSTEM PERMEASE PROTEIN LIVH"/>
    <property type="match status" value="1"/>
</dbReference>
<feature type="transmembrane region" description="Helical" evidence="10">
    <location>
        <begin position="227"/>
        <end position="252"/>
    </location>
</feature>
<dbReference type="Pfam" id="PF02653">
    <property type="entry name" value="BPD_transp_2"/>
    <property type="match status" value="1"/>
</dbReference>
<dbReference type="InterPro" id="IPR001851">
    <property type="entry name" value="ABC_transp_permease"/>
</dbReference>
<dbReference type="Proteomes" id="UP000824242">
    <property type="component" value="Unassembled WGS sequence"/>
</dbReference>
<reference evidence="11" key="1">
    <citation type="submission" date="2020-10" db="EMBL/GenBank/DDBJ databases">
        <authorList>
            <person name="Gilroy R."/>
        </authorList>
    </citation>
    <scope>NUCLEOTIDE SEQUENCE</scope>
    <source>
        <strain evidence="11">ChiSxjej1B13-7958</strain>
    </source>
</reference>
<organism evidence="11 12">
    <name type="scientific">Candidatus Caccousia avicola</name>
    <dbReference type="NCBI Taxonomy" id="2840721"/>
    <lineage>
        <taxon>Bacteria</taxon>
        <taxon>Bacillati</taxon>
        <taxon>Bacillota</taxon>
        <taxon>Clostridia</taxon>
        <taxon>Eubacteriales</taxon>
        <taxon>Oscillospiraceae</taxon>
        <taxon>Oscillospiraceae incertae sedis</taxon>
        <taxon>Candidatus Caccousia</taxon>
    </lineage>
</organism>
<evidence type="ECO:0000256" key="10">
    <source>
        <dbReference type="SAM" id="Phobius"/>
    </source>
</evidence>
<name>A0A9D1AN06_9FIRM</name>
<dbReference type="GO" id="GO:0015190">
    <property type="term" value="F:L-leucine transmembrane transporter activity"/>
    <property type="evidence" value="ECO:0007669"/>
    <property type="project" value="TreeGrafter"/>
</dbReference>
<keyword evidence="5 10" id="KW-0812">Transmembrane</keyword>
<keyword evidence="4" id="KW-0997">Cell inner membrane</keyword>
<feature type="transmembrane region" description="Helical" evidence="10">
    <location>
        <begin position="94"/>
        <end position="114"/>
    </location>
</feature>
<feature type="transmembrane region" description="Helical" evidence="10">
    <location>
        <begin position="36"/>
        <end position="55"/>
    </location>
</feature>
<evidence type="ECO:0000256" key="1">
    <source>
        <dbReference type="ARBA" id="ARBA00004651"/>
    </source>
</evidence>
<keyword evidence="6" id="KW-0029">Amino-acid transport</keyword>
<protein>
    <submittedName>
        <fullName evidence="11">Branched-chain amino acid ABC transporter permease</fullName>
    </submittedName>
</protein>
<evidence type="ECO:0000256" key="7">
    <source>
        <dbReference type="ARBA" id="ARBA00022989"/>
    </source>
</evidence>
<evidence type="ECO:0000256" key="4">
    <source>
        <dbReference type="ARBA" id="ARBA00022519"/>
    </source>
</evidence>
<dbReference type="GO" id="GO:0015192">
    <property type="term" value="F:L-phenylalanine transmembrane transporter activity"/>
    <property type="evidence" value="ECO:0007669"/>
    <property type="project" value="TreeGrafter"/>
</dbReference>
<dbReference type="CDD" id="cd06582">
    <property type="entry name" value="TM_PBP1_LivH_like"/>
    <property type="match status" value="1"/>
</dbReference>
<dbReference type="InterPro" id="IPR052157">
    <property type="entry name" value="BCAA_transport_permease"/>
</dbReference>
<keyword evidence="3" id="KW-1003">Cell membrane</keyword>
<feature type="transmembrane region" description="Helical" evidence="10">
    <location>
        <begin position="264"/>
        <end position="283"/>
    </location>
</feature>
<evidence type="ECO:0000256" key="5">
    <source>
        <dbReference type="ARBA" id="ARBA00022692"/>
    </source>
</evidence>
<evidence type="ECO:0000313" key="11">
    <source>
        <dbReference type="EMBL" id="HIR47107.1"/>
    </source>
</evidence>
<comment type="subcellular location">
    <subcellularLocation>
        <location evidence="1">Cell membrane</location>
        <topology evidence="1">Multi-pass membrane protein</topology>
    </subcellularLocation>
</comment>
<dbReference type="PANTHER" id="PTHR11795:SF371">
    <property type="entry name" value="HIGH-AFFINITY BRANCHED-CHAIN AMINO ACID TRANSPORT SYSTEM PERMEASE PROTEIN LIVH"/>
    <property type="match status" value="1"/>
</dbReference>